<dbReference type="PANTHER" id="PTHR35461:SF1">
    <property type="entry name" value="LOW PROTEIN: ATP-DEPENDENT RNA HELICASE-LIKE PROTEIN"/>
    <property type="match status" value="1"/>
</dbReference>
<evidence type="ECO:0008006" key="4">
    <source>
        <dbReference type="Google" id="ProtNLM"/>
    </source>
</evidence>
<dbReference type="Proteomes" id="UP000239757">
    <property type="component" value="Unassembled WGS sequence"/>
</dbReference>
<evidence type="ECO:0000313" key="3">
    <source>
        <dbReference type="Proteomes" id="UP000239757"/>
    </source>
</evidence>
<organism evidence="2 3">
    <name type="scientific">Gossypium barbadense</name>
    <name type="common">Sea Island cotton</name>
    <name type="synonym">Hibiscus barbadensis</name>
    <dbReference type="NCBI Taxonomy" id="3634"/>
    <lineage>
        <taxon>Eukaryota</taxon>
        <taxon>Viridiplantae</taxon>
        <taxon>Streptophyta</taxon>
        <taxon>Embryophyta</taxon>
        <taxon>Tracheophyta</taxon>
        <taxon>Spermatophyta</taxon>
        <taxon>Magnoliopsida</taxon>
        <taxon>eudicotyledons</taxon>
        <taxon>Gunneridae</taxon>
        <taxon>Pentapetalae</taxon>
        <taxon>rosids</taxon>
        <taxon>malvids</taxon>
        <taxon>Malvales</taxon>
        <taxon>Malvaceae</taxon>
        <taxon>Malvoideae</taxon>
        <taxon>Gossypium</taxon>
    </lineage>
</organism>
<evidence type="ECO:0000256" key="1">
    <source>
        <dbReference type="SAM" id="MobiDB-lite"/>
    </source>
</evidence>
<feature type="compositionally biased region" description="Basic and acidic residues" evidence="1">
    <location>
        <begin position="111"/>
        <end position="122"/>
    </location>
</feature>
<dbReference type="AlphaFoldDB" id="A0A2P5WAM0"/>
<reference evidence="2 3" key="1">
    <citation type="submission" date="2015-01" db="EMBL/GenBank/DDBJ databases">
        <title>Genome of allotetraploid Gossypium barbadense reveals genomic plasticity and fiber elongation in cotton evolution.</title>
        <authorList>
            <person name="Chen X."/>
            <person name="Liu X."/>
            <person name="Zhao B."/>
            <person name="Zheng H."/>
            <person name="Hu Y."/>
            <person name="Lu G."/>
            <person name="Yang C."/>
            <person name="Chen J."/>
            <person name="Shan C."/>
            <person name="Zhang L."/>
            <person name="Zhou Y."/>
            <person name="Wang L."/>
            <person name="Guo W."/>
            <person name="Bai Y."/>
            <person name="Ruan J."/>
            <person name="Shangguan X."/>
            <person name="Mao Y."/>
            <person name="Jiang J."/>
            <person name="Zhu Y."/>
            <person name="Lei J."/>
            <person name="Kang H."/>
            <person name="Chen S."/>
            <person name="He X."/>
            <person name="Wang R."/>
            <person name="Wang Y."/>
            <person name="Chen J."/>
            <person name="Wang L."/>
            <person name="Yu S."/>
            <person name="Wang B."/>
            <person name="Wei J."/>
            <person name="Song S."/>
            <person name="Lu X."/>
            <person name="Gao Z."/>
            <person name="Gu W."/>
            <person name="Deng X."/>
            <person name="Ma D."/>
            <person name="Wang S."/>
            <person name="Liang W."/>
            <person name="Fang L."/>
            <person name="Cai C."/>
            <person name="Zhu X."/>
            <person name="Zhou B."/>
            <person name="Zhang Y."/>
            <person name="Chen Z."/>
            <person name="Xu S."/>
            <person name="Zhu R."/>
            <person name="Wang S."/>
            <person name="Zhang T."/>
            <person name="Zhao G."/>
        </authorList>
    </citation>
    <scope>NUCLEOTIDE SEQUENCE [LARGE SCALE GENOMIC DNA]</scope>
    <source>
        <strain evidence="3">cv. Xinhai21</strain>
        <tissue evidence="2">Leaf</tissue>
    </source>
</reference>
<dbReference type="PANTHER" id="PTHR35461">
    <property type="entry name" value="BNAANNG14610D PROTEIN"/>
    <property type="match status" value="1"/>
</dbReference>
<gene>
    <name evidence="2" type="ORF">GOBAR_AA32566</name>
</gene>
<dbReference type="EMBL" id="KZ668364">
    <property type="protein sequence ID" value="PPR88133.1"/>
    <property type="molecule type" value="Genomic_DNA"/>
</dbReference>
<name>A0A2P5WAM0_GOSBA</name>
<protein>
    <recommendedName>
        <fullName evidence="4">OVATE domain-containing protein</fullName>
    </recommendedName>
</protein>
<feature type="region of interest" description="Disordered" evidence="1">
    <location>
        <begin position="107"/>
        <end position="127"/>
    </location>
</feature>
<sequence>MLVMESTQKTKNIFHKSVDNLKSFFFVGYQKLSKPTLPDPFSCTGCSRRKGQKDRSLADFCKGWEVGVEESRMGKKDAIISMSLKEQMREEEEKECNGSLMNFSDTSAVKNRKENGGKEEKKKVRSSKLSKAEEQYYYNRNGEGSYALAQKMKELEMMDVGDMEHVLDVEEALHYYSRLKSPVYLSIVDKFFMDMYSEFSLPQASASISRDVDEWLLGRLTPNSESGFESGSAIKSIKVIMKEFAVL</sequence>
<proteinExistence type="predicted"/>
<evidence type="ECO:0000313" key="2">
    <source>
        <dbReference type="EMBL" id="PPR88133.1"/>
    </source>
</evidence>
<dbReference type="OrthoDB" id="1928787at2759"/>
<accession>A0A2P5WAM0</accession>